<dbReference type="InterPro" id="IPR041451">
    <property type="entry name" value="RecD2_SH13"/>
</dbReference>
<comment type="function">
    <text evidence="3">DNA-dependent ATPase and ATP-dependent 5'-3' DNA helicase. Has no activity on blunt DNA or DNA with 3'-overhangs, requires at least 10 bases of 5'-ssDNA for helicase activity.</text>
</comment>
<dbReference type="Gene3D" id="1.10.10.2220">
    <property type="match status" value="1"/>
</dbReference>
<dbReference type="InterPro" id="IPR010994">
    <property type="entry name" value="RuvA_2-like"/>
</dbReference>
<feature type="binding site" evidence="3">
    <location>
        <begin position="356"/>
        <end position="360"/>
    </location>
    <ligand>
        <name>ATP</name>
        <dbReference type="ChEBI" id="CHEBI:30616"/>
    </ligand>
</feature>
<comment type="similarity">
    <text evidence="3">Belongs to the RecD family. RecD2 subfamily.</text>
</comment>
<dbReference type="SMART" id="SM00382">
    <property type="entry name" value="AAA"/>
    <property type="match status" value="1"/>
</dbReference>
<evidence type="ECO:0000313" key="5">
    <source>
        <dbReference type="EMBL" id="BAO19019.1"/>
    </source>
</evidence>
<feature type="domain" description="AAA+ ATPase" evidence="4">
    <location>
        <begin position="345"/>
        <end position="490"/>
    </location>
</feature>
<protein>
    <recommendedName>
        <fullName evidence="3">ATP-dependent RecD2 DNA helicase</fullName>
        <ecNumber evidence="3">5.6.2.3</ecNumber>
    </recommendedName>
    <alternativeName>
        <fullName evidence="3">DNA 5'-3' helicase subunit RecD2</fullName>
    </alternativeName>
</protein>
<dbReference type="CDD" id="cd17933">
    <property type="entry name" value="DEXSc_RecD-like"/>
    <property type="match status" value="1"/>
</dbReference>
<dbReference type="Pfam" id="PF18335">
    <property type="entry name" value="SH3_13"/>
    <property type="match status" value="1"/>
</dbReference>
<dbReference type="InterPro" id="IPR003593">
    <property type="entry name" value="AAA+_ATPase"/>
</dbReference>
<dbReference type="GO" id="GO:0043139">
    <property type="term" value="F:5'-3' DNA helicase activity"/>
    <property type="evidence" value="ECO:0007669"/>
    <property type="project" value="UniProtKB-UniRule"/>
</dbReference>
<organism evidence="5">
    <name type="scientific">Burkholderia sp. M701</name>
    <dbReference type="NCBI Taxonomy" id="326454"/>
    <lineage>
        <taxon>Bacteria</taxon>
        <taxon>Pseudomonadati</taxon>
        <taxon>Pseudomonadota</taxon>
        <taxon>Betaproteobacteria</taxon>
        <taxon>Burkholderiales</taxon>
        <taxon>Burkholderiaceae</taxon>
        <taxon>Burkholderia</taxon>
    </lineage>
</organism>
<dbReference type="GO" id="GO:0006310">
    <property type="term" value="P:DNA recombination"/>
    <property type="evidence" value="ECO:0007669"/>
    <property type="project" value="InterPro"/>
</dbReference>
<keyword evidence="3 5" id="KW-0347">Helicase</keyword>
<keyword evidence="3" id="KW-0378">Hydrolase</keyword>
<reference evidence="5" key="1">
    <citation type="journal article" date="2014" name="Microbiology">
        <title>A 2,4-dichlorophenoxyacetic acid degradation plasmid pM7012 discloses distribution of an unclassified megaplasmid group across bacterial species.</title>
        <authorList>
            <person name="Sakai Y."/>
            <person name="Ogawa N."/>
            <person name="Shimomura Y."/>
            <person name="Fujii T."/>
        </authorList>
    </citation>
    <scope>NUCLEOTIDE SEQUENCE</scope>
    <source>
        <strain evidence="5">M701</strain>
    </source>
</reference>
<dbReference type="EMBL" id="AB853026">
    <property type="protein sequence ID" value="BAO19019.1"/>
    <property type="molecule type" value="Genomic_DNA"/>
</dbReference>
<dbReference type="Gene3D" id="2.30.30.940">
    <property type="match status" value="1"/>
</dbReference>
<dbReference type="InterPro" id="IPR055446">
    <property type="entry name" value="RecD2_N_OB"/>
</dbReference>
<dbReference type="NCBIfam" id="TIGR01448">
    <property type="entry name" value="recD_rel"/>
    <property type="match status" value="1"/>
</dbReference>
<dbReference type="Pfam" id="PF23139">
    <property type="entry name" value="OB_YrrC"/>
    <property type="match status" value="1"/>
</dbReference>
<proteinExistence type="inferred from homology"/>
<dbReference type="PANTHER" id="PTHR43788:SF6">
    <property type="entry name" value="DNA HELICASE B"/>
    <property type="match status" value="1"/>
</dbReference>
<keyword evidence="1 3" id="KW-0547">Nucleotide-binding</keyword>
<dbReference type="InterPro" id="IPR029493">
    <property type="entry name" value="RecD2-like_HHH"/>
</dbReference>
<dbReference type="AlphaFoldDB" id="V5YP37"/>
<dbReference type="Pfam" id="PF13538">
    <property type="entry name" value="UvrD_C_2"/>
    <property type="match status" value="1"/>
</dbReference>
<dbReference type="HAMAP" id="MF_01488">
    <property type="entry name" value="RecD2"/>
    <property type="match status" value="1"/>
</dbReference>
<dbReference type="InterPro" id="IPR006345">
    <property type="entry name" value="RecD2"/>
</dbReference>
<accession>V5YP37</accession>
<geneLocation type="plasmid" evidence="5">
    <name>pM7012</name>
</geneLocation>
<dbReference type="SUPFAM" id="SSF47781">
    <property type="entry name" value="RuvA domain 2-like"/>
    <property type="match status" value="1"/>
</dbReference>
<dbReference type="Pfam" id="PF13245">
    <property type="entry name" value="AAA_19"/>
    <property type="match status" value="1"/>
</dbReference>
<evidence type="ECO:0000256" key="1">
    <source>
        <dbReference type="ARBA" id="ARBA00022741"/>
    </source>
</evidence>
<dbReference type="Gene3D" id="3.40.50.300">
    <property type="entry name" value="P-loop containing nucleotide triphosphate hydrolases"/>
    <property type="match status" value="2"/>
</dbReference>
<dbReference type="InterPro" id="IPR027417">
    <property type="entry name" value="P-loop_NTPase"/>
</dbReference>
<evidence type="ECO:0000259" key="4">
    <source>
        <dbReference type="SMART" id="SM00382"/>
    </source>
</evidence>
<dbReference type="InterPro" id="IPR027785">
    <property type="entry name" value="UvrD-like_helicase_C"/>
</dbReference>
<dbReference type="GO" id="GO:0005524">
    <property type="term" value="F:ATP binding"/>
    <property type="evidence" value="ECO:0007669"/>
    <property type="project" value="UniProtKB-UniRule"/>
</dbReference>
<keyword evidence="3" id="KW-0238">DNA-binding</keyword>
<gene>
    <name evidence="3" type="primary">recD2</name>
</gene>
<dbReference type="GO" id="GO:0016887">
    <property type="term" value="F:ATP hydrolysis activity"/>
    <property type="evidence" value="ECO:0007669"/>
    <property type="project" value="RHEA"/>
</dbReference>
<dbReference type="Pfam" id="PF14490">
    <property type="entry name" value="HHH_RecD2"/>
    <property type="match status" value="1"/>
</dbReference>
<reference evidence="5" key="2">
    <citation type="submission" date="2024-06" db="EMBL/GenBank/DDBJ databases">
        <authorList>
            <person name="Sakai Y."/>
            <person name="Fujii T."/>
        </authorList>
    </citation>
    <scope>NUCLEOTIDE SEQUENCE</scope>
    <source>
        <strain evidence="5">M701</strain>
        <plasmid evidence="5">pM7012</plasmid>
    </source>
</reference>
<dbReference type="EC" id="5.6.2.3" evidence="3"/>
<dbReference type="GO" id="GO:0003677">
    <property type="term" value="F:DNA binding"/>
    <property type="evidence" value="ECO:0007669"/>
    <property type="project" value="UniProtKB-UniRule"/>
</dbReference>
<evidence type="ECO:0000256" key="2">
    <source>
        <dbReference type="ARBA" id="ARBA00022840"/>
    </source>
</evidence>
<keyword evidence="5" id="KW-0614">Plasmid</keyword>
<dbReference type="PANTHER" id="PTHR43788">
    <property type="entry name" value="DNA2/NAM7 HELICASE FAMILY MEMBER"/>
    <property type="match status" value="1"/>
</dbReference>
<keyword evidence="2 3" id="KW-0067">ATP-binding</keyword>
<comment type="catalytic activity">
    <reaction evidence="3">
        <text>ATP + H2O = ADP + phosphate + H(+)</text>
        <dbReference type="Rhea" id="RHEA:13065"/>
        <dbReference type="ChEBI" id="CHEBI:15377"/>
        <dbReference type="ChEBI" id="CHEBI:15378"/>
        <dbReference type="ChEBI" id="CHEBI:30616"/>
        <dbReference type="ChEBI" id="CHEBI:43474"/>
        <dbReference type="ChEBI" id="CHEBI:456216"/>
        <dbReference type="EC" id="5.6.2.3"/>
    </reaction>
</comment>
<name>V5YP37_9BURK</name>
<sequence>MPRPSTVPADSKARSEKITGVIDRIRYQNDETGYQVLSLLVEGASEPVTVAGISASKEGERVSAEGEWVVHPKHGKQFKAALIVTEIPSSRDGLIGFLSSGMIKGLGPIYARKIVDFFGADTIDILDKAPKKLLEVPGIGPAKSHAFAKGWAEQTAVRGIMIFLQSHGISANSATRIYRKYGASAVERIKENPYILARDIRGIGFKGADFIALSMGTPMTAMVRLRAGVTYVLSRCARSGHCGMGRDGLVRDSARLLRVASKFIEAAIDEELAHSRPFMVAHESNIYIAQLVEYEQYIADRLIALSHGLVPWGHIDVDGAISQVQARSPVPFDDDQRNAIASALTNKVAVVTGGPGVGKTTILNAILQVVKSPGVKIALAAPTGKAAKRMAESTGMEAMTIHRLIGLRQGMLRNSDEPIDCDLIVLDESSMTDIPLMAALLSALPSRTALLIVGDVDQLASVGPGQVLADIIDSGIFPVVRLTRIHRQKDGSLIVENAHAINRGELPVSGKGTNNDFFFIRTNESAKIPSLVRELVSDRIPKAFGFNPMGDVQILCPMTKTDCGTVSMNLMMQALLNPSPAGFIMREKTRFGVGDRVMQTENNYDKSVFNGDTGIILRIDLEEKVVVVDIDGEDVEYHASELDQLVLSYAMSIHKSQGSEFPVVIIPVTLEHRRMLARHLFYTAVTRGRNLVVLVGQESALLIAVRNDLDKFRLTRLRDFLVEGDAASLPIPPTRSASLALH</sequence>
<keyword evidence="3" id="KW-0413">Isomerase</keyword>
<dbReference type="SUPFAM" id="SSF52540">
    <property type="entry name" value="P-loop containing nucleoside triphosphate hydrolases"/>
    <property type="match status" value="2"/>
</dbReference>
<dbReference type="RefSeq" id="WP_023842562.1">
    <property type="nucleotide sequence ID" value="NC_022995.1"/>
</dbReference>
<dbReference type="CDD" id="cd18809">
    <property type="entry name" value="SF1_C_RecD"/>
    <property type="match status" value="1"/>
</dbReference>
<evidence type="ECO:0000256" key="3">
    <source>
        <dbReference type="HAMAP-Rule" id="MF_01488"/>
    </source>
</evidence>
<dbReference type="InterPro" id="IPR050534">
    <property type="entry name" value="Coronavir_polyprotein_1ab"/>
</dbReference>